<evidence type="ECO:0000256" key="2">
    <source>
        <dbReference type="PROSITE-ProRule" id="PRU00076"/>
    </source>
</evidence>
<dbReference type="PANTHER" id="PTHR15036:SF85">
    <property type="entry name" value="SP2353, ISOFORM A"/>
    <property type="match status" value="1"/>
</dbReference>
<evidence type="ECO:0000259" key="6">
    <source>
        <dbReference type="PROSITE" id="PS50835"/>
    </source>
</evidence>
<dbReference type="AlphaFoldDB" id="A0A915PXY9"/>
<feature type="disulfide bond" evidence="2">
    <location>
        <begin position="274"/>
        <end position="291"/>
    </location>
</feature>
<dbReference type="SUPFAM" id="SSF49899">
    <property type="entry name" value="Concanavalin A-like lectins/glucanases"/>
    <property type="match status" value="3"/>
</dbReference>
<accession>A0A915PXY9</accession>
<protein>
    <submittedName>
        <fullName evidence="8">EGF-like domain-containing protein</fullName>
    </submittedName>
</protein>
<keyword evidence="2" id="KW-0245">EGF-like domain</keyword>
<evidence type="ECO:0000256" key="1">
    <source>
        <dbReference type="ARBA" id="ARBA00023157"/>
    </source>
</evidence>
<evidence type="ECO:0000259" key="5">
    <source>
        <dbReference type="PROSITE" id="PS50026"/>
    </source>
</evidence>
<comment type="caution">
    <text evidence="2">Lacks conserved residue(s) required for the propagation of feature annotation.</text>
</comment>
<dbReference type="SMART" id="SM00408">
    <property type="entry name" value="IGc2"/>
    <property type="match status" value="1"/>
</dbReference>
<evidence type="ECO:0000259" key="4">
    <source>
        <dbReference type="PROSITE" id="PS50025"/>
    </source>
</evidence>
<dbReference type="SUPFAM" id="SSF57184">
    <property type="entry name" value="Growth factor receptor domain"/>
    <property type="match status" value="1"/>
</dbReference>
<dbReference type="Gene3D" id="2.60.40.10">
    <property type="entry name" value="Immunoglobulins"/>
    <property type="match status" value="1"/>
</dbReference>
<dbReference type="PROSITE" id="PS50025">
    <property type="entry name" value="LAM_G_DOMAIN"/>
    <property type="match status" value="3"/>
</dbReference>
<dbReference type="InterPro" id="IPR001791">
    <property type="entry name" value="Laminin_G"/>
</dbReference>
<dbReference type="PROSITE" id="PS50026">
    <property type="entry name" value="EGF_3"/>
    <property type="match status" value="2"/>
</dbReference>
<dbReference type="InterPro" id="IPR009030">
    <property type="entry name" value="Growth_fac_rcpt_cys_sf"/>
</dbReference>
<dbReference type="SUPFAM" id="SSF48726">
    <property type="entry name" value="Immunoglobulin"/>
    <property type="match status" value="1"/>
</dbReference>
<keyword evidence="1 2" id="KW-1015">Disulfide bond</keyword>
<dbReference type="SMART" id="SM00181">
    <property type="entry name" value="EGF"/>
    <property type="match status" value="3"/>
</dbReference>
<keyword evidence="7" id="KW-1185">Reference proteome</keyword>
<dbReference type="Proteomes" id="UP000887581">
    <property type="component" value="Unplaced"/>
</dbReference>
<dbReference type="InterPro" id="IPR013783">
    <property type="entry name" value="Ig-like_fold"/>
</dbReference>
<feature type="domain" description="EGF-like" evidence="5">
    <location>
        <begin position="265"/>
        <end position="305"/>
    </location>
</feature>
<dbReference type="InterPro" id="IPR036179">
    <property type="entry name" value="Ig-like_dom_sf"/>
</dbReference>
<organism evidence="7 8">
    <name type="scientific">Setaria digitata</name>
    <dbReference type="NCBI Taxonomy" id="48799"/>
    <lineage>
        <taxon>Eukaryota</taxon>
        <taxon>Metazoa</taxon>
        <taxon>Ecdysozoa</taxon>
        <taxon>Nematoda</taxon>
        <taxon>Chromadorea</taxon>
        <taxon>Rhabditida</taxon>
        <taxon>Spirurina</taxon>
        <taxon>Spiruromorpha</taxon>
        <taxon>Filarioidea</taxon>
        <taxon>Setariidae</taxon>
        <taxon>Setaria</taxon>
    </lineage>
</organism>
<dbReference type="InterPro" id="IPR050372">
    <property type="entry name" value="Neurexin-related_CASP"/>
</dbReference>
<dbReference type="PROSITE" id="PS50835">
    <property type="entry name" value="IG_LIKE"/>
    <property type="match status" value="1"/>
</dbReference>
<name>A0A915PXY9_9BILA</name>
<evidence type="ECO:0000313" key="7">
    <source>
        <dbReference type="Proteomes" id="UP000887581"/>
    </source>
</evidence>
<dbReference type="InterPro" id="IPR007110">
    <property type="entry name" value="Ig-like_dom"/>
</dbReference>
<feature type="domain" description="Laminin G" evidence="4">
    <location>
        <begin position="640"/>
        <end position="820"/>
    </location>
</feature>
<feature type="disulfide bond" evidence="3">
    <location>
        <begin position="498"/>
        <end position="525"/>
    </location>
</feature>
<feature type="disulfide bond" evidence="2">
    <location>
        <begin position="333"/>
        <end position="342"/>
    </location>
</feature>
<feature type="domain" description="EGF-like" evidence="5">
    <location>
        <begin position="307"/>
        <end position="343"/>
    </location>
</feature>
<dbReference type="CDD" id="cd00110">
    <property type="entry name" value="LamG"/>
    <property type="match status" value="3"/>
</dbReference>
<dbReference type="PANTHER" id="PTHR15036">
    <property type="entry name" value="PIKACHURIN-LIKE PROTEIN"/>
    <property type="match status" value="1"/>
</dbReference>
<dbReference type="WBParaSite" id="sdigi.contig435.g8295.t1">
    <property type="protein sequence ID" value="sdigi.contig435.g8295.t1"/>
    <property type="gene ID" value="sdigi.contig435.g8295"/>
</dbReference>
<dbReference type="SMART" id="SM00409">
    <property type="entry name" value="IG"/>
    <property type="match status" value="1"/>
</dbReference>
<feature type="disulfide bond" evidence="2">
    <location>
        <begin position="311"/>
        <end position="321"/>
    </location>
</feature>
<evidence type="ECO:0000256" key="3">
    <source>
        <dbReference type="PROSITE-ProRule" id="PRU00122"/>
    </source>
</evidence>
<dbReference type="Pfam" id="PF02210">
    <property type="entry name" value="Laminin_G_2"/>
    <property type="match status" value="3"/>
</dbReference>
<dbReference type="Gene3D" id="2.10.25.10">
    <property type="entry name" value="Laminin"/>
    <property type="match status" value="1"/>
</dbReference>
<sequence length="837" mass="93268">MLASNEVPSKSIQQIKESIPVIIGAVGEEVELRCPATGAPGIFGEAQWEKVNGELPYAYSIRQNVLHLKDIKRKDSGIYKCTMRTDSDFVPFFNGDGYVELKPLTDEQWSNISIKISFKPKVPNGLLLYTERKNDDLDKINNYLSVGLKNGHVVYRFNVGAGSAELKSKYPIVMDEWHRIEIINQPSGAALMVDEDDANEQANNYFNTGEGASAVVSVGGTKHKDDLRRTTFDHPFVGTITSLLISDESIDFGENIITKSPKTGKDMACSLGLCQHRSICIPTNVHKGFVCDCATAKGYDGEFCERKILKCDRITCEVGTCENRPDGRQFCRCPPGRYGDRCQLLEDDQLIESISFNGDNSYITLPRPQSLRNFSLKMEIVLRSTKDQLLAIVATDYNPKRANYLALAIRRGKFVHLYNSGDGNMEVESLDEVKLNVPYHLDLKRFGNRAELRINGTKIPSRGKLSAFVPGTNLFIGGVPSGVTVNSRIGGAASFRGCISKIVINGKDVNLVEILKKSSHDVTVCKLRDMEEVEEFHMPFIWSTPSTTRTTIRVTTSTYRRTTKITEEKESELEMEDVMLYPDEETAEERAPCTNNDCTVQCEPDTCGDHGDCEIINGTVICFCHDYYDGPNCEIFKPIEHAAKFDGNAFIVFSIDDFPHLTSEHEENLSLRFKTSALSGLIFWQGQQIGTPLKGDDYMSIGLSDGHLVFSYELGGGAAQLISTEVLNDDKEHHVQIWRKGREGKMVIDDGIPVTGSSLGILAMLNVDSDVYIGGLPNLDEMTGGLYEENFVGCIGDITLNGVKMDLMANAIDGRNVKPCDQWTARKRWLRSRKYHR</sequence>
<dbReference type="InterPro" id="IPR003599">
    <property type="entry name" value="Ig_sub"/>
</dbReference>
<dbReference type="InterPro" id="IPR000742">
    <property type="entry name" value="EGF"/>
</dbReference>
<feature type="domain" description="Laminin G" evidence="4">
    <location>
        <begin position="352"/>
        <end position="525"/>
    </location>
</feature>
<reference evidence="8" key="1">
    <citation type="submission" date="2022-11" db="UniProtKB">
        <authorList>
            <consortium name="WormBaseParasite"/>
        </authorList>
    </citation>
    <scope>IDENTIFICATION</scope>
</reference>
<dbReference type="PROSITE" id="PS00022">
    <property type="entry name" value="EGF_1"/>
    <property type="match status" value="2"/>
</dbReference>
<evidence type="ECO:0000313" key="8">
    <source>
        <dbReference type="WBParaSite" id="sdigi.contig435.g8295.t1"/>
    </source>
</evidence>
<feature type="domain" description="Laminin G" evidence="4">
    <location>
        <begin position="88"/>
        <end position="269"/>
    </location>
</feature>
<dbReference type="Gene3D" id="2.60.120.200">
    <property type="match status" value="3"/>
</dbReference>
<dbReference type="InterPro" id="IPR003598">
    <property type="entry name" value="Ig_sub2"/>
</dbReference>
<feature type="domain" description="Ig-like" evidence="6">
    <location>
        <begin position="8"/>
        <end position="91"/>
    </location>
</feature>
<dbReference type="GO" id="GO:0016020">
    <property type="term" value="C:membrane"/>
    <property type="evidence" value="ECO:0007669"/>
    <property type="project" value="UniProtKB-SubCell"/>
</dbReference>
<dbReference type="InterPro" id="IPR013320">
    <property type="entry name" value="ConA-like_dom_sf"/>
</dbReference>
<proteinExistence type="predicted"/>
<dbReference type="SMART" id="SM00282">
    <property type="entry name" value="LamG"/>
    <property type="match status" value="3"/>
</dbReference>